<proteinExistence type="predicted"/>
<protein>
    <submittedName>
        <fullName evidence="2">Glycosyltransferase family 2 protein</fullName>
    </submittedName>
</protein>
<dbReference type="InterPro" id="IPR001173">
    <property type="entry name" value="Glyco_trans_2-like"/>
</dbReference>
<evidence type="ECO:0000313" key="2">
    <source>
        <dbReference type="EMBL" id="MCP8968342.1"/>
    </source>
</evidence>
<dbReference type="Proteomes" id="UP001156102">
    <property type="component" value="Unassembled WGS sequence"/>
</dbReference>
<dbReference type="SUPFAM" id="SSF53448">
    <property type="entry name" value="Nucleotide-diphospho-sugar transferases"/>
    <property type="match status" value="1"/>
</dbReference>
<dbReference type="Pfam" id="PF00535">
    <property type="entry name" value="Glycos_transf_2"/>
    <property type="match status" value="1"/>
</dbReference>
<dbReference type="Gene3D" id="3.90.550.10">
    <property type="entry name" value="Spore Coat Polysaccharide Biosynthesis Protein SpsA, Chain A"/>
    <property type="match status" value="1"/>
</dbReference>
<comment type="caution">
    <text evidence="2">The sequence shown here is derived from an EMBL/GenBank/DDBJ whole genome shotgun (WGS) entry which is preliminary data.</text>
</comment>
<dbReference type="InterPro" id="IPR011990">
    <property type="entry name" value="TPR-like_helical_dom_sf"/>
</dbReference>
<feature type="domain" description="Glycosyltransferase 2-like" evidence="1">
    <location>
        <begin position="10"/>
        <end position="128"/>
    </location>
</feature>
<organism evidence="2 3">
    <name type="scientific">Ectobacillus ponti</name>
    <dbReference type="NCBI Taxonomy" id="2961894"/>
    <lineage>
        <taxon>Bacteria</taxon>
        <taxon>Bacillati</taxon>
        <taxon>Bacillota</taxon>
        <taxon>Bacilli</taxon>
        <taxon>Bacillales</taxon>
        <taxon>Bacillaceae</taxon>
        <taxon>Ectobacillus</taxon>
    </lineage>
</organism>
<name>A0AA41X435_9BACI</name>
<sequence>MKEYQSPTISLCMIVKDEAQTLARCLDSVSHLVDEIIIVDTGSTDETVQIASAYTLEIHHFPWIQDFAAARNFAFSKATMEYILWLDADDMLLEEDQRRFAELKSHFPHDVDSFLMDYHIRHDEQGRVTFSTIRTRLVRRAKQYKWVGRVHETLQDHGAARAYATIAVTHGKEKAVTSRNLQIYESMLAEGAELTPRDMFHYAFELLHSRQVEAAGTWFARFLELAPTEIESRLLAHAYLADCHYLAGRRQECLQTCLQGLQYGLPRRELIGRICNIFIESGQYEAALPWARFSLELQRPAGSTAAVEHMYYTWLPHIQLCACYLHRKDYENARLHLQEAKRHTSSHPVVRSYEEKLQQLMI</sequence>
<accession>A0AA41X435</accession>
<dbReference type="Gene3D" id="1.25.40.10">
    <property type="entry name" value="Tetratricopeptide repeat domain"/>
    <property type="match status" value="1"/>
</dbReference>
<dbReference type="EMBL" id="JANCLT010000003">
    <property type="protein sequence ID" value="MCP8968342.1"/>
    <property type="molecule type" value="Genomic_DNA"/>
</dbReference>
<dbReference type="AlphaFoldDB" id="A0AA41X435"/>
<keyword evidence="3" id="KW-1185">Reference proteome</keyword>
<dbReference type="CDD" id="cd02511">
    <property type="entry name" value="Beta4Glucosyltransferase"/>
    <property type="match status" value="1"/>
</dbReference>
<dbReference type="SUPFAM" id="SSF48452">
    <property type="entry name" value="TPR-like"/>
    <property type="match status" value="1"/>
</dbReference>
<reference evidence="2" key="1">
    <citation type="submission" date="2022-07" db="EMBL/GenBank/DDBJ databases">
        <authorList>
            <person name="Li W.-J."/>
            <person name="Deng Q.-Q."/>
        </authorList>
    </citation>
    <scope>NUCLEOTIDE SEQUENCE</scope>
    <source>
        <strain evidence="2">SYSU M60031</strain>
    </source>
</reference>
<evidence type="ECO:0000313" key="3">
    <source>
        <dbReference type="Proteomes" id="UP001156102"/>
    </source>
</evidence>
<dbReference type="PANTHER" id="PTHR43630:SF2">
    <property type="entry name" value="GLYCOSYLTRANSFERASE"/>
    <property type="match status" value="1"/>
</dbReference>
<gene>
    <name evidence="2" type="ORF">NK662_07275</name>
</gene>
<evidence type="ECO:0000259" key="1">
    <source>
        <dbReference type="Pfam" id="PF00535"/>
    </source>
</evidence>
<dbReference type="PANTHER" id="PTHR43630">
    <property type="entry name" value="POLY-BETA-1,6-N-ACETYL-D-GLUCOSAMINE SYNTHASE"/>
    <property type="match status" value="1"/>
</dbReference>
<dbReference type="InterPro" id="IPR029044">
    <property type="entry name" value="Nucleotide-diphossugar_trans"/>
</dbReference>
<dbReference type="RefSeq" id="WP_254758256.1">
    <property type="nucleotide sequence ID" value="NZ_JANCLT010000003.1"/>
</dbReference>